<protein>
    <submittedName>
        <fullName evidence="2">Uncharacterized protein</fullName>
    </submittedName>
</protein>
<evidence type="ECO:0000313" key="2">
    <source>
        <dbReference type="EMBL" id="RXZ73197.1"/>
    </source>
</evidence>
<comment type="caution">
    <text evidence="2">The sequence shown here is derived from an EMBL/GenBank/DDBJ whole genome shotgun (WGS) entry which is preliminary data.</text>
</comment>
<evidence type="ECO:0000313" key="3">
    <source>
        <dbReference type="Proteomes" id="UP000293865"/>
    </source>
</evidence>
<proteinExistence type="predicted"/>
<reference evidence="2 3" key="1">
    <citation type="submission" date="2019-01" db="EMBL/GenBank/DDBJ databases">
        <title>Agromyces.</title>
        <authorList>
            <person name="Li J."/>
        </authorList>
    </citation>
    <scope>NUCLEOTIDE SEQUENCE [LARGE SCALE GENOMIC DNA]</scope>
    <source>
        <strain evidence="2 3">DSM 15934</strain>
    </source>
</reference>
<dbReference type="RefSeq" id="WP_129518899.1">
    <property type="nucleotide sequence ID" value="NZ_SDPN01000001.1"/>
</dbReference>
<name>A0A4Q2L6H0_9MICO</name>
<gene>
    <name evidence="2" type="ORF">ESP51_00400</name>
</gene>
<sequence>MSGFDEASEYDAPFPKASARANEHGAQNPARSHLLRFAEWRSRRRATRAERRAARQEEWTDQIPPWSFGILHR</sequence>
<evidence type="ECO:0000256" key="1">
    <source>
        <dbReference type="SAM" id="MobiDB-lite"/>
    </source>
</evidence>
<dbReference type="AlphaFoldDB" id="A0A4Q2L6H0"/>
<feature type="region of interest" description="Disordered" evidence="1">
    <location>
        <begin position="1"/>
        <end position="33"/>
    </location>
</feature>
<dbReference type="Proteomes" id="UP000293865">
    <property type="component" value="Unassembled WGS sequence"/>
</dbReference>
<accession>A0A4Q2L6H0</accession>
<keyword evidence="3" id="KW-1185">Reference proteome</keyword>
<organism evidence="2 3">
    <name type="scientific">Agromyces albus</name>
    <dbReference type="NCBI Taxonomy" id="205332"/>
    <lineage>
        <taxon>Bacteria</taxon>
        <taxon>Bacillati</taxon>
        <taxon>Actinomycetota</taxon>
        <taxon>Actinomycetes</taxon>
        <taxon>Micrococcales</taxon>
        <taxon>Microbacteriaceae</taxon>
        <taxon>Agromyces</taxon>
    </lineage>
</organism>
<dbReference type="EMBL" id="SDPN01000001">
    <property type="protein sequence ID" value="RXZ73197.1"/>
    <property type="molecule type" value="Genomic_DNA"/>
</dbReference>